<dbReference type="Pfam" id="PF01071">
    <property type="entry name" value="GARS_A"/>
    <property type="match status" value="1"/>
</dbReference>
<dbReference type="SUPFAM" id="SSF51246">
    <property type="entry name" value="Rudiment single hybrid motif"/>
    <property type="match status" value="1"/>
</dbReference>
<gene>
    <name evidence="15" type="ORF">CDV31_014863</name>
</gene>
<dbReference type="GO" id="GO:0004637">
    <property type="term" value="F:phosphoribosylamine-glycine ligase activity"/>
    <property type="evidence" value="ECO:0007669"/>
    <property type="project" value="UniProtKB-EC"/>
</dbReference>
<evidence type="ECO:0000313" key="15">
    <source>
        <dbReference type="EMBL" id="RSL93087.1"/>
    </source>
</evidence>
<dbReference type="InterPro" id="IPR037123">
    <property type="entry name" value="PRibGlycinamide_synth_C_sf"/>
</dbReference>
<name>A0A428STJ1_9HYPO</name>
<dbReference type="InterPro" id="IPR011054">
    <property type="entry name" value="Rudment_hybrid_motif"/>
</dbReference>
<dbReference type="PROSITE" id="PS00184">
    <property type="entry name" value="GARS"/>
    <property type="match status" value="1"/>
</dbReference>
<dbReference type="GO" id="GO:0046872">
    <property type="term" value="F:metal ion binding"/>
    <property type="evidence" value="ECO:0007669"/>
    <property type="project" value="UniProtKB-KW"/>
</dbReference>
<dbReference type="InterPro" id="IPR016185">
    <property type="entry name" value="PreATP-grasp_dom_sf"/>
</dbReference>
<dbReference type="EMBL" id="NIZV01000357">
    <property type="protein sequence ID" value="RSL93087.1"/>
    <property type="molecule type" value="Genomic_DNA"/>
</dbReference>
<dbReference type="PROSITE" id="PS50975">
    <property type="entry name" value="ATP_GRASP"/>
    <property type="match status" value="1"/>
</dbReference>
<comment type="similarity">
    <text evidence="9">Belongs to the GARS family.</text>
</comment>
<dbReference type="InterPro" id="IPR020560">
    <property type="entry name" value="PRibGlycinamide_synth_C-dom"/>
</dbReference>
<evidence type="ECO:0000256" key="2">
    <source>
        <dbReference type="ARBA" id="ARBA00013255"/>
    </source>
</evidence>
<feature type="domain" description="ATP-grasp" evidence="14">
    <location>
        <begin position="121"/>
        <end position="330"/>
    </location>
</feature>
<evidence type="ECO:0000256" key="8">
    <source>
        <dbReference type="ARBA" id="ARBA00023211"/>
    </source>
</evidence>
<evidence type="ECO:0000256" key="12">
    <source>
        <dbReference type="ARBA" id="ARBA00049057"/>
    </source>
</evidence>
<dbReference type="Gene3D" id="3.40.50.20">
    <property type="match status" value="1"/>
</dbReference>
<reference evidence="15 16" key="1">
    <citation type="submission" date="2017-06" db="EMBL/GenBank/DDBJ databases">
        <title>Cmopartive genomic analysis of Ambrosia Fusariam Clade fungi.</title>
        <authorList>
            <person name="Stajich J.E."/>
            <person name="Carrillo J."/>
            <person name="Kijimoto T."/>
            <person name="Eskalen A."/>
            <person name="O'Donnell K."/>
            <person name="Kasson M."/>
        </authorList>
    </citation>
    <scope>NUCLEOTIDE SEQUENCE [LARGE SCALE GENOMIC DNA]</scope>
    <source>
        <strain evidence="15 16">NRRL 20438</strain>
    </source>
</reference>
<evidence type="ECO:0000256" key="9">
    <source>
        <dbReference type="ARBA" id="ARBA00038345"/>
    </source>
</evidence>
<organism evidence="15 16">
    <name type="scientific">Fusarium ambrosium</name>
    <dbReference type="NCBI Taxonomy" id="131363"/>
    <lineage>
        <taxon>Eukaryota</taxon>
        <taxon>Fungi</taxon>
        <taxon>Dikarya</taxon>
        <taxon>Ascomycota</taxon>
        <taxon>Pezizomycotina</taxon>
        <taxon>Sordariomycetes</taxon>
        <taxon>Hypocreomycetidae</taxon>
        <taxon>Hypocreales</taxon>
        <taxon>Nectriaceae</taxon>
        <taxon>Fusarium</taxon>
        <taxon>Fusarium solani species complex</taxon>
    </lineage>
</organism>
<dbReference type="GO" id="GO:0004641">
    <property type="term" value="F:phosphoribosylformylglycinamidine cyclo-ligase activity"/>
    <property type="evidence" value="ECO:0007669"/>
    <property type="project" value="UniProtKB-EC"/>
</dbReference>
<dbReference type="FunFam" id="3.40.50.20:FF:000006">
    <property type="entry name" value="Phosphoribosylamine--glycine ligase, chloroplastic"/>
    <property type="match status" value="1"/>
</dbReference>
<dbReference type="Gene3D" id="3.90.600.10">
    <property type="entry name" value="Phosphoribosylglycinamide synthetase, C-terminal domain"/>
    <property type="match status" value="1"/>
</dbReference>
<evidence type="ECO:0000256" key="5">
    <source>
        <dbReference type="ARBA" id="ARBA00022741"/>
    </source>
</evidence>
<dbReference type="SMART" id="SM01210">
    <property type="entry name" value="GARS_C"/>
    <property type="match status" value="1"/>
</dbReference>
<keyword evidence="8" id="KW-0464">Manganese</keyword>
<dbReference type="EC" id="6.3.4.13" evidence="2"/>
<evidence type="ECO:0000313" key="16">
    <source>
        <dbReference type="Proteomes" id="UP000288429"/>
    </source>
</evidence>
<sequence>MSSQQDVQLLRILVVGGGGREHAIAWALSKSPSVEKIFCAPGNGGTATMCTKVENCQPRIESLEFSQLLQFAKLSNVNLVVPCPDEPLVQGITDYFRREGFRVFGPSKQAAQIEGSKCWAKCFMTRHSIPTASYQTFSTPEAAIAYLEGQTDQRWVVKASGLAAGKGVTLAENLTEAIDAVKSLMIDCVFGDAGREIVIEEFLEGREISMTLMTDGKTWKLFPPGQDTQRIYDGNIGPNTGGMGVIASPDFLTEREIHEIGSTILEPTIQGLCQEGFPFVGFICIGLMQTSDGPKLLEYNARFGDPEAQTLLPLMDSESDLAALMASCTETQLHTVHLGFQAKAAVSVVMASHGYPTSYSTGQSITIKQPPQDVLFFHAGTRAVNGKLEGSGGRVLASVCLADSLLAAVEGAYKGVHQVSFEGKYYRTDIGRTQGQCTES</sequence>
<accession>A0A428STJ1</accession>
<dbReference type="SMART" id="SM01209">
    <property type="entry name" value="GARS_A"/>
    <property type="match status" value="1"/>
</dbReference>
<dbReference type="GO" id="GO:0009113">
    <property type="term" value="P:purine nucleobase biosynthetic process"/>
    <property type="evidence" value="ECO:0007669"/>
    <property type="project" value="InterPro"/>
</dbReference>
<dbReference type="InterPro" id="IPR000115">
    <property type="entry name" value="PRibGlycinamide_synth"/>
</dbReference>
<dbReference type="PANTHER" id="PTHR43472">
    <property type="entry name" value="PHOSPHORIBOSYLAMINE--GLYCINE LIGASE"/>
    <property type="match status" value="1"/>
</dbReference>
<evidence type="ECO:0000256" key="10">
    <source>
        <dbReference type="ARBA" id="ARBA00042242"/>
    </source>
</evidence>
<evidence type="ECO:0000256" key="1">
    <source>
        <dbReference type="ARBA" id="ARBA00005174"/>
    </source>
</evidence>
<evidence type="ECO:0000256" key="4">
    <source>
        <dbReference type="ARBA" id="ARBA00022723"/>
    </source>
</evidence>
<dbReference type="Gene3D" id="3.30.1490.20">
    <property type="entry name" value="ATP-grasp fold, A domain"/>
    <property type="match status" value="1"/>
</dbReference>
<keyword evidence="5 13" id="KW-0547">Nucleotide-binding</keyword>
<dbReference type="InterPro" id="IPR011761">
    <property type="entry name" value="ATP-grasp"/>
</dbReference>
<dbReference type="PANTHER" id="PTHR43472:SF1">
    <property type="entry name" value="PHOSPHORIBOSYLAMINE--GLYCINE LIGASE, CHLOROPLASTIC"/>
    <property type="match status" value="1"/>
</dbReference>
<dbReference type="InterPro" id="IPR013815">
    <property type="entry name" value="ATP_grasp_subdomain_1"/>
</dbReference>
<evidence type="ECO:0000256" key="11">
    <source>
        <dbReference type="ARBA" id="ARBA00042864"/>
    </source>
</evidence>
<dbReference type="SUPFAM" id="SSF52440">
    <property type="entry name" value="PreATP-grasp domain"/>
    <property type="match status" value="1"/>
</dbReference>
<comment type="pathway">
    <text evidence="1">Purine metabolism; IMP biosynthesis via de novo pathway; N(1)-(5-phospho-D-ribosyl)glycinamide from 5-phospho-alpha-D-ribose 1-diphosphate: step 2/2.</text>
</comment>
<keyword evidence="6" id="KW-0658">Purine biosynthesis</keyword>
<evidence type="ECO:0000256" key="7">
    <source>
        <dbReference type="ARBA" id="ARBA00022840"/>
    </source>
</evidence>
<dbReference type="SUPFAM" id="SSF56059">
    <property type="entry name" value="Glutathione synthetase ATP-binding domain-like"/>
    <property type="match status" value="1"/>
</dbReference>
<proteinExistence type="inferred from homology"/>
<comment type="caution">
    <text evidence="15">The sequence shown here is derived from an EMBL/GenBank/DDBJ whole genome shotgun (WGS) entry which is preliminary data.</text>
</comment>
<dbReference type="Proteomes" id="UP000288429">
    <property type="component" value="Unassembled WGS sequence"/>
</dbReference>
<dbReference type="InterPro" id="IPR020561">
    <property type="entry name" value="PRibGlycinamid_synth_ATP-grasp"/>
</dbReference>
<dbReference type="HAMAP" id="MF_00138">
    <property type="entry name" value="GARS"/>
    <property type="match status" value="1"/>
</dbReference>
<keyword evidence="16" id="KW-1185">Reference proteome</keyword>
<dbReference type="GO" id="GO:0005524">
    <property type="term" value="F:ATP binding"/>
    <property type="evidence" value="ECO:0007669"/>
    <property type="project" value="UniProtKB-UniRule"/>
</dbReference>
<dbReference type="NCBIfam" id="TIGR00877">
    <property type="entry name" value="purD"/>
    <property type="match status" value="1"/>
</dbReference>
<dbReference type="AlphaFoldDB" id="A0A428STJ1"/>
<keyword evidence="4" id="KW-0479">Metal-binding</keyword>
<dbReference type="FunFam" id="3.30.1490.20:FF:000006">
    <property type="entry name" value="phosphoribosylamine--glycine ligase, chloroplastic-like"/>
    <property type="match status" value="1"/>
</dbReference>
<dbReference type="Gene3D" id="3.30.470.20">
    <property type="entry name" value="ATP-grasp fold, B domain"/>
    <property type="match status" value="1"/>
</dbReference>
<protein>
    <recommendedName>
        <fullName evidence="2">phosphoribosylamine--glycine ligase</fullName>
        <ecNumber evidence="2">6.3.4.13</ecNumber>
    </recommendedName>
    <alternativeName>
        <fullName evidence="10">Glycinamide ribonucleotide synthetase</fullName>
    </alternativeName>
    <alternativeName>
        <fullName evidence="11">Phosphoribosylglycinamide synthetase</fullName>
    </alternativeName>
</protein>
<dbReference type="UniPathway" id="UPA00074">
    <property type="reaction ID" value="UER00125"/>
</dbReference>
<dbReference type="GO" id="GO:0006189">
    <property type="term" value="P:'de novo' IMP biosynthetic process"/>
    <property type="evidence" value="ECO:0007669"/>
    <property type="project" value="UniProtKB-UniPathway"/>
</dbReference>
<evidence type="ECO:0000256" key="3">
    <source>
        <dbReference type="ARBA" id="ARBA00022598"/>
    </source>
</evidence>
<comment type="catalytic activity">
    <reaction evidence="12">
        <text>2-formamido-N(1)-(5-O-phospho-beta-D-ribosyl)acetamidine + ATP = 5-amino-1-(5-phospho-beta-D-ribosyl)imidazole + ADP + phosphate + H(+)</text>
        <dbReference type="Rhea" id="RHEA:23032"/>
        <dbReference type="ChEBI" id="CHEBI:15378"/>
        <dbReference type="ChEBI" id="CHEBI:30616"/>
        <dbReference type="ChEBI" id="CHEBI:43474"/>
        <dbReference type="ChEBI" id="CHEBI:137981"/>
        <dbReference type="ChEBI" id="CHEBI:147287"/>
        <dbReference type="ChEBI" id="CHEBI:456216"/>
        <dbReference type="EC" id="6.3.3.1"/>
    </reaction>
</comment>
<evidence type="ECO:0000256" key="13">
    <source>
        <dbReference type="PROSITE-ProRule" id="PRU00409"/>
    </source>
</evidence>
<keyword evidence="7 13" id="KW-0067">ATP-binding</keyword>
<dbReference type="InterPro" id="IPR020559">
    <property type="entry name" value="PRibGlycinamide_synth_CS"/>
</dbReference>
<keyword evidence="3" id="KW-0436">Ligase</keyword>
<dbReference type="InterPro" id="IPR020562">
    <property type="entry name" value="PRibGlycinamide_synth_N"/>
</dbReference>
<evidence type="ECO:0000259" key="14">
    <source>
        <dbReference type="PROSITE" id="PS50975"/>
    </source>
</evidence>
<dbReference type="Pfam" id="PF02843">
    <property type="entry name" value="GARS_C"/>
    <property type="match status" value="1"/>
</dbReference>
<evidence type="ECO:0000256" key="6">
    <source>
        <dbReference type="ARBA" id="ARBA00022755"/>
    </source>
</evidence>
<dbReference type="Pfam" id="PF02844">
    <property type="entry name" value="GARS_N"/>
    <property type="match status" value="1"/>
</dbReference>